<feature type="transmembrane region" description="Helical" evidence="2">
    <location>
        <begin position="9"/>
        <end position="29"/>
    </location>
</feature>
<reference evidence="3 4" key="1">
    <citation type="submission" date="2020-08" db="EMBL/GenBank/DDBJ databases">
        <title>Genomic Encyclopedia of Type Strains, Phase III (KMG-III): the genomes of soil and plant-associated and newly described type strains.</title>
        <authorList>
            <person name="Whitman W."/>
        </authorList>
    </citation>
    <scope>NUCLEOTIDE SEQUENCE [LARGE SCALE GENOMIC DNA]</scope>
    <source>
        <strain evidence="3 4">SFB5A</strain>
    </source>
</reference>
<keyword evidence="2" id="KW-0812">Transmembrane</keyword>
<proteinExistence type="predicted"/>
<name>A0A7W7XBF8_9ACTN</name>
<dbReference type="Proteomes" id="UP000582643">
    <property type="component" value="Unassembled WGS sequence"/>
</dbReference>
<dbReference type="RefSeq" id="WP_184931171.1">
    <property type="nucleotide sequence ID" value="NZ_JACHJY010000004.1"/>
</dbReference>
<evidence type="ECO:0000256" key="2">
    <source>
        <dbReference type="SAM" id="Phobius"/>
    </source>
</evidence>
<protein>
    <submittedName>
        <fullName evidence="3">Putative membrane protein</fullName>
    </submittedName>
</protein>
<keyword evidence="4" id="KW-1185">Reference proteome</keyword>
<sequence>MTITQRRMLWGGTAIIGIGIIGLSVWLGFEKASMLGSVVGAIFGLIAAAIGFHQLFSARGINAQSGPTRQSQQSGASSVNIQAGSDLTIGNDNRFGSP</sequence>
<organism evidence="3 4">
    <name type="scientific">Streptomyces nymphaeiformis</name>
    <dbReference type="NCBI Taxonomy" id="2663842"/>
    <lineage>
        <taxon>Bacteria</taxon>
        <taxon>Bacillati</taxon>
        <taxon>Actinomycetota</taxon>
        <taxon>Actinomycetes</taxon>
        <taxon>Kitasatosporales</taxon>
        <taxon>Streptomycetaceae</taxon>
        <taxon>Streptomyces</taxon>
    </lineage>
</organism>
<accession>A0A7W7XBF8</accession>
<evidence type="ECO:0000313" key="4">
    <source>
        <dbReference type="Proteomes" id="UP000582643"/>
    </source>
</evidence>
<dbReference type="EMBL" id="JACHJY010000004">
    <property type="protein sequence ID" value="MBB4982519.1"/>
    <property type="molecule type" value="Genomic_DNA"/>
</dbReference>
<feature type="region of interest" description="Disordered" evidence="1">
    <location>
        <begin position="63"/>
        <end position="98"/>
    </location>
</feature>
<evidence type="ECO:0000256" key="1">
    <source>
        <dbReference type="SAM" id="MobiDB-lite"/>
    </source>
</evidence>
<keyword evidence="2" id="KW-0472">Membrane</keyword>
<keyword evidence="2" id="KW-1133">Transmembrane helix</keyword>
<evidence type="ECO:0000313" key="3">
    <source>
        <dbReference type="EMBL" id="MBB4982519.1"/>
    </source>
</evidence>
<gene>
    <name evidence="3" type="ORF">GGE06_003429</name>
</gene>
<feature type="transmembrane region" description="Helical" evidence="2">
    <location>
        <begin position="35"/>
        <end position="56"/>
    </location>
</feature>
<dbReference type="AlphaFoldDB" id="A0A7W7XBF8"/>
<comment type="caution">
    <text evidence="3">The sequence shown here is derived from an EMBL/GenBank/DDBJ whole genome shotgun (WGS) entry which is preliminary data.</text>
</comment>